<keyword evidence="2" id="KW-1185">Reference proteome</keyword>
<proteinExistence type="predicted"/>
<name>A0A8T5URJ2_9EURY</name>
<reference evidence="2" key="1">
    <citation type="journal article" date="2022" name="Microbiol. Resour. Announc.">
        <title>Draft Genome Sequence of a Methanogenic Archaeon from West Spitsbergen Permafrost.</title>
        <authorList>
            <person name="Trubitsyn V."/>
            <person name="Rivkina E."/>
            <person name="Shcherbakova V."/>
        </authorList>
    </citation>
    <scope>NUCLEOTIDE SEQUENCE [LARGE SCALE GENOMIC DNA]</scope>
    <source>
        <strain evidence="2">VT</strain>
    </source>
</reference>
<organism evidence="1 2">
    <name type="scientific">Methanobacterium spitsbergense</name>
    <dbReference type="NCBI Taxonomy" id="2874285"/>
    <lineage>
        <taxon>Archaea</taxon>
        <taxon>Methanobacteriati</taxon>
        <taxon>Methanobacteriota</taxon>
        <taxon>Methanomada group</taxon>
        <taxon>Methanobacteria</taxon>
        <taxon>Methanobacteriales</taxon>
        <taxon>Methanobacteriaceae</taxon>
        <taxon>Methanobacterium</taxon>
    </lineage>
</organism>
<comment type="caution">
    <text evidence="1">The sequence shown here is derived from an EMBL/GenBank/DDBJ whole genome shotgun (WGS) entry which is preliminary data.</text>
</comment>
<evidence type="ECO:0000313" key="2">
    <source>
        <dbReference type="Proteomes" id="UP000825933"/>
    </source>
</evidence>
<dbReference type="Proteomes" id="UP000825933">
    <property type="component" value="Unassembled WGS sequence"/>
</dbReference>
<dbReference type="AlphaFoldDB" id="A0A8T5URJ2"/>
<dbReference type="EMBL" id="JAIOUQ010000014">
    <property type="protein sequence ID" value="MBZ2166652.1"/>
    <property type="molecule type" value="Genomic_DNA"/>
</dbReference>
<accession>A0A8T5URJ2</accession>
<sequence length="137" mass="16635">MKEYNKMVSLIESIGEDSQKRRIKEKNALRGHEPKCKVCNSKYQKEIEHMYELKHPFKDIKVYMGDKQELITEMSISRHFKNHYPKRKAYFDNVKTMEDESIQEAIKYYPHLKDMFQETSLIGIKWFLIMNKQILKR</sequence>
<gene>
    <name evidence="1" type="ORF">K8N75_11445</name>
</gene>
<protein>
    <submittedName>
        <fullName evidence="1">Uncharacterized protein</fullName>
    </submittedName>
</protein>
<evidence type="ECO:0000313" key="1">
    <source>
        <dbReference type="EMBL" id="MBZ2166652.1"/>
    </source>
</evidence>
<dbReference type="RefSeq" id="WP_223792199.1">
    <property type="nucleotide sequence ID" value="NZ_JAIOUQ010000014.1"/>
</dbReference>